<reference evidence="1" key="1">
    <citation type="submission" date="2020-07" db="EMBL/GenBank/DDBJ databases">
        <title>Multicomponent nature underlies the extraordinary mechanical properties of spider dragline silk.</title>
        <authorList>
            <person name="Kono N."/>
            <person name="Nakamura H."/>
            <person name="Mori M."/>
            <person name="Yoshida Y."/>
            <person name="Ohtoshi R."/>
            <person name="Malay A.D."/>
            <person name="Moran D.A.P."/>
            <person name="Tomita M."/>
            <person name="Numata K."/>
            <person name="Arakawa K."/>
        </authorList>
    </citation>
    <scope>NUCLEOTIDE SEQUENCE</scope>
</reference>
<comment type="caution">
    <text evidence="1">The sequence shown here is derived from an EMBL/GenBank/DDBJ whole genome shotgun (WGS) entry which is preliminary data.</text>
</comment>
<evidence type="ECO:0000313" key="1">
    <source>
        <dbReference type="EMBL" id="GFR29090.1"/>
    </source>
</evidence>
<gene>
    <name evidence="1" type="ORF">TNCT_326211</name>
</gene>
<dbReference type="OrthoDB" id="7487068at2759"/>
<dbReference type="Proteomes" id="UP000887116">
    <property type="component" value="Unassembled WGS sequence"/>
</dbReference>
<keyword evidence="2" id="KW-1185">Reference proteome</keyword>
<dbReference type="AlphaFoldDB" id="A0A8X6HV54"/>
<dbReference type="EMBL" id="BMAO01009169">
    <property type="protein sequence ID" value="GFR29090.1"/>
    <property type="molecule type" value="Genomic_DNA"/>
</dbReference>
<protein>
    <submittedName>
        <fullName evidence="1">Uncharacterized protein</fullName>
    </submittedName>
</protein>
<proteinExistence type="predicted"/>
<sequence>MLTRCLKCGENHRTGQCLEAAKMSGIETDNCNETDEVTIEIDNMNEGVPVTQTITAEQQCQNLLLICSSQEQEKPNRLPES</sequence>
<name>A0A8X6HV54_TRICU</name>
<accession>A0A8X6HV54</accession>
<evidence type="ECO:0000313" key="2">
    <source>
        <dbReference type="Proteomes" id="UP000887116"/>
    </source>
</evidence>
<organism evidence="1 2">
    <name type="scientific">Trichonephila clavata</name>
    <name type="common">Joro spider</name>
    <name type="synonym">Nephila clavata</name>
    <dbReference type="NCBI Taxonomy" id="2740835"/>
    <lineage>
        <taxon>Eukaryota</taxon>
        <taxon>Metazoa</taxon>
        <taxon>Ecdysozoa</taxon>
        <taxon>Arthropoda</taxon>
        <taxon>Chelicerata</taxon>
        <taxon>Arachnida</taxon>
        <taxon>Araneae</taxon>
        <taxon>Araneomorphae</taxon>
        <taxon>Entelegynae</taxon>
        <taxon>Araneoidea</taxon>
        <taxon>Nephilidae</taxon>
        <taxon>Trichonephila</taxon>
    </lineage>
</organism>